<dbReference type="STRING" id="871963.Desdi_3426"/>
<evidence type="ECO:0000256" key="2">
    <source>
        <dbReference type="ARBA" id="ARBA00022692"/>
    </source>
</evidence>
<organism evidence="6 7">
    <name type="scientific">Desulfitobacterium dichloroeliminans (strain LMG P-21439 / DCA1)</name>
    <dbReference type="NCBI Taxonomy" id="871963"/>
    <lineage>
        <taxon>Bacteria</taxon>
        <taxon>Bacillati</taxon>
        <taxon>Bacillota</taxon>
        <taxon>Clostridia</taxon>
        <taxon>Eubacteriales</taxon>
        <taxon>Desulfitobacteriaceae</taxon>
        <taxon>Desulfitobacterium</taxon>
    </lineage>
</organism>
<evidence type="ECO:0000313" key="7">
    <source>
        <dbReference type="Proteomes" id="UP000010797"/>
    </source>
</evidence>
<dbReference type="InterPro" id="IPR001898">
    <property type="entry name" value="SLC13A/DASS"/>
</dbReference>
<dbReference type="Pfam" id="PF00939">
    <property type="entry name" value="Na_sulph_symp"/>
    <property type="match status" value="1"/>
</dbReference>
<evidence type="ECO:0000256" key="3">
    <source>
        <dbReference type="ARBA" id="ARBA00022989"/>
    </source>
</evidence>
<gene>
    <name evidence="6" type="ordered locus">Desdi_3426</name>
</gene>
<dbReference type="KEGG" id="ddl:Desdi_3426"/>
<keyword evidence="2 5" id="KW-0812">Transmembrane</keyword>
<feature type="transmembrane region" description="Helical" evidence="5">
    <location>
        <begin position="178"/>
        <end position="197"/>
    </location>
</feature>
<name>L0FC61_DESDL</name>
<dbReference type="OrthoDB" id="5445144at2"/>
<feature type="transmembrane region" description="Helical" evidence="5">
    <location>
        <begin position="65"/>
        <end position="83"/>
    </location>
</feature>
<dbReference type="HOGENOM" id="CLU_043251_0_0_9"/>
<feature type="transmembrane region" description="Helical" evidence="5">
    <location>
        <begin position="41"/>
        <end position="59"/>
    </location>
</feature>
<evidence type="ECO:0000256" key="4">
    <source>
        <dbReference type="ARBA" id="ARBA00023136"/>
    </source>
</evidence>
<feature type="transmembrane region" description="Helical" evidence="5">
    <location>
        <begin position="133"/>
        <end position="166"/>
    </location>
</feature>
<evidence type="ECO:0000313" key="6">
    <source>
        <dbReference type="EMBL" id="AGA70812.1"/>
    </source>
</evidence>
<dbReference type="Proteomes" id="UP000010797">
    <property type="component" value="Chromosome"/>
</dbReference>
<reference evidence="7" key="1">
    <citation type="submission" date="2012-02" db="EMBL/GenBank/DDBJ databases">
        <title>Complete sequence of Desulfitobacterium dichloroeliminans LMG P-21439.</title>
        <authorList>
            <person name="Lucas S."/>
            <person name="Han J."/>
            <person name="Lapidus A."/>
            <person name="Cheng J.-F."/>
            <person name="Goodwin L."/>
            <person name="Pitluck S."/>
            <person name="Peters L."/>
            <person name="Ovchinnikova G."/>
            <person name="Teshima H."/>
            <person name="Detter J.C."/>
            <person name="Han C."/>
            <person name="Tapia R."/>
            <person name="Land M."/>
            <person name="Hauser L."/>
            <person name="Kyrpides N."/>
            <person name="Ivanova N."/>
            <person name="Pagani I."/>
            <person name="Kruse T."/>
            <person name="de Vos W.M."/>
            <person name="Boon N."/>
            <person name="Smidt H."/>
            <person name="Woyke T."/>
        </authorList>
    </citation>
    <scope>NUCLEOTIDE SEQUENCE [LARGE SCALE GENOMIC DNA]</scope>
    <source>
        <strain evidence="7">LMG P-21439 / DCA1</strain>
    </source>
</reference>
<feature type="transmembrane region" description="Helical" evidence="5">
    <location>
        <begin position="275"/>
        <end position="294"/>
    </location>
</feature>
<keyword evidence="3 5" id="KW-1133">Transmembrane helix</keyword>
<feature type="transmembrane region" description="Helical" evidence="5">
    <location>
        <begin position="383"/>
        <end position="416"/>
    </location>
</feature>
<feature type="transmembrane region" description="Helical" evidence="5">
    <location>
        <begin position="15"/>
        <end position="34"/>
    </location>
</feature>
<evidence type="ECO:0000256" key="1">
    <source>
        <dbReference type="ARBA" id="ARBA00004141"/>
    </source>
</evidence>
<feature type="transmembrane region" description="Helical" evidence="5">
    <location>
        <begin position="422"/>
        <end position="446"/>
    </location>
</feature>
<feature type="transmembrane region" description="Helical" evidence="5">
    <location>
        <begin position="467"/>
        <end position="487"/>
    </location>
</feature>
<feature type="transmembrane region" description="Helical" evidence="5">
    <location>
        <begin position="224"/>
        <end position="246"/>
    </location>
</feature>
<proteinExistence type="predicted"/>
<feature type="transmembrane region" description="Helical" evidence="5">
    <location>
        <begin position="95"/>
        <end position="113"/>
    </location>
</feature>
<evidence type="ECO:0000256" key="5">
    <source>
        <dbReference type="SAM" id="Phobius"/>
    </source>
</evidence>
<dbReference type="EMBL" id="CP003344">
    <property type="protein sequence ID" value="AGA70812.1"/>
    <property type="molecule type" value="Genomic_DNA"/>
</dbReference>
<dbReference type="GO" id="GO:0005886">
    <property type="term" value="C:plasma membrane"/>
    <property type="evidence" value="ECO:0007669"/>
    <property type="project" value="TreeGrafter"/>
</dbReference>
<feature type="transmembrane region" description="Helical" evidence="5">
    <location>
        <begin position="306"/>
        <end position="325"/>
    </location>
</feature>
<dbReference type="AlphaFoldDB" id="L0FC61"/>
<comment type="subcellular location">
    <subcellularLocation>
        <location evidence="1">Membrane</location>
        <topology evidence="1">Multi-pass membrane protein</topology>
    </subcellularLocation>
</comment>
<sequence>MLKNNPGVEGKKSSLNIATVHSIIGIAFMVLFPLLDPIGPITEIGMHVLAIFVGMVYLWSTVNSIWPSLLGLFLLAMSGFDTIKNVALGAFGNEVVVLVMISMVLFAAVEYAGCTQYLARWFLTRKVINGKPYTFLSVFFLASFFLAGLTSPLASLLILWPIAVEFLHEFKVDKKHPAYAFTIFGVYLSATFAQPMFPFKGAALAITGTFQKISGFQVNYVSYVSYNILMSLAMLVVLMLVAKFVFRIDLSNFKNVNIEQFKKNPLPPMNTQQKLFLGSIVAYIILLMAPSVLPKAWAFTAILNKMGTLGVTFICVIVLMVIQIAGKPALPYKEVAAKSLSWDIYFLVAAAMYGADAVSNDKTGIKTWLIEILQPLLGDKPELVFVGLLLLFVLITTNFANNAGMAIILLPILLAFADQYPGLNVVAAAMTITMTAFFAILTPAASPYAGMMHARKDLIEFKHILKFGFPICIAGWVIYTFVGYQIAKLLF</sequence>
<keyword evidence="7" id="KW-1185">Reference proteome</keyword>
<keyword evidence="4 5" id="KW-0472">Membrane</keyword>
<dbReference type="eggNOG" id="COG0471">
    <property type="taxonomic scope" value="Bacteria"/>
</dbReference>
<protein>
    <submittedName>
        <fullName evidence="6">Di-/tricarboxylate transporter</fullName>
    </submittedName>
</protein>
<dbReference type="PANTHER" id="PTHR10283">
    <property type="entry name" value="SOLUTE CARRIER FAMILY 13 MEMBER"/>
    <property type="match status" value="1"/>
</dbReference>
<dbReference type="GO" id="GO:0022857">
    <property type="term" value="F:transmembrane transporter activity"/>
    <property type="evidence" value="ECO:0007669"/>
    <property type="project" value="InterPro"/>
</dbReference>
<accession>L0FC61</accession>
<dbReference type="RefSeq" id="WP_015263768.1">
    <property type="nucleotide sequence ID" value="NC_019903.1"/>
</dbReference>